<dbReference type="Proteomes" id="UP000199205">
    <property type="component" value="Unassembled WGS sequence"/>
</dbReference>
<reference evidence="1 2" key="1">
    <citation type="submission" date="2016-08" db="EMBL/GenBank/DDBJ databases">
        <authorList>
            <person name="Seilhamer J.J."/>
        </authorList>
    </citation>
    <scope>NUCLEOTIDE SEQUENCE [LARGE SCALE GENOMIC DNA]</scope>
    <source>
        <strain evidence="1 2">P1-7</strain>
    </source>
</reference>
<evidence type="ECO:0000313" key="2">
    <source>
        <dbReference type="Proteomes" id="UP000199205"/>
    </source>
</evidence>
<protein>
    <submittedName>
        <fullName evidence="1">Phage terminase small subunit</fullName>
    </submittedName>
</protein>
<sequence length="204" mass="22501">MPVLKNARHEKFAQGLAGGKTADEAYELAGFKPNRGNASRLKSNENILKRIEEIKAAVTERAIEKLAVTKERIVEELAKIGFSNMLDYMRAGPDGDPYLDFSGLTRDQAAALSEVTVEDFKDGRGEDARDVRRVKFKLHDKKGALVDLAKLLGYVVDKHEVTGKNGGAVQIKHSGALADMTAEERAFLRQMVERRATGNNSDDE</sequence>
<organism evidence="1 2">
    <name type="scientific">Rhizobium lusitanum</name>
    <dbReference type="NCBI Taxonomy" id="293958"/>
    <lineage>
        <taxon>Bacteria</taxon>
        <taxon>Pseudomonadati</taxon>
        <taxon>Pseudomonadota</taxon>
        <taxon>Alphaproteobacteria</taxon>
        <taxon>Hyphomicrobiales</taxon>
        <taxon>Rhizobiaceae</taxon>
        <taxon>Rhizobium/Agrobacterium group</taxon>
        <taxon>Rhizobium</taxon>
    </lineage>
</organism>
<dbReference type="GO" id="GO:0051276">
    <property type="term" value="P:chromosome organization"/>
    <property type="evidence" value="ECO:0007669"/>
    <property type="project" value="InterPro"/>
</dbReference>
<dbReference type="Pfam" id="PF03592">
    <property type="entry name" value="Terminase_2"/>
    <property type="match status" value="1"/>
</dbReference>
<dbReference type="AlphaFoldDB" id="A0A1C3VRQ9"/>
<proteinExistence type="predicted"/>
<evidence type="ECO:0000313" key="1">
    <source>
        <dbReference type="EMBL" id="SCB30388.1"/>
    </source>
</evidence>
<dbReference type="InterPro" id="IPR005335">
    <property type="entry name" value="Terminase_ssu"/>
</dbReference>
<dbReference type="EMBL" id="FMAF01000006">
    <property type="protein sequence ID" value="SCB30388.1"/>
    <property type="molecule type" value="Genomic_DNA"/>
</dbReference>
<dbReference type="RefSeq" id="WP_167669556.1">
    <property type="nucleotide sequence ID" value="NZ_FMAF01000006.1"/>
</dbReference>
<gene>
    <name evidence="1" type="ORF">GA0061101_106103</name>
</gene>
<name>A0A1C3VRQ9_9HYPH</name>
<accession>A0A1C3VRQ9</accession>